<dbReference type="Proteomes" id="UP000190460">
    <property type="component" value="Unassembled WGS sequence"/>
</dbReference>
<dbReference type="EMBL" id="FUYB01000011">
    <property type="protein sequence ID" value="SKA83223.1"/>
    <property type="molecule type" value="Genomic_DNA"/>
</dbReference>
<proteinExistence type="predicted"/>
<reference evidence="1 2" key="1">
    <citation type="submission" date="2017-02" db="EMBL/GenBank/DDBJ databases">
        <authorList>
            <person name="Peterson S.W."/>
        </authorList>
    </citation>
    <scope>NUCLEOTIDE SEQUENCE [LARGE SCALE GENOMIC DNA]</scope>
    <source>
        <strain evidence="1 2">ATCC 49788</strain>
    </source>
</reference>
<protein>
    <recommendedName>
        <fullName evidence="3">Galactosyldiacylglycerol synthase</fullName>
    </recommendedName>
</protein>
<dbReference type="AlphaFoldDB" id="A0A1T4X0N7"/>
<evidence type="ECO:0008006" key="3">
    <source>
        <dbReference type="Google" id="ProtNLM"/>
    </source>
</evidence>
<dbReference type="STRING" id="92487.SAMN02745130_02374"/>
<dbReference type="OrthoDB" id="26322at2"/>
<evidence type="ECO:0000313" key="1">
    <source>
        <dbReference type="EMBL" id="SKA83223.1"/>
    </source>
</evidence>
<dbReference type="RefSeq" id="WP_078922844.1">
    <property type="nucleotide sequence ID" value="NZ_FUYB01000011.1"/>
</dbReference>
<evidence type="ECO:0000313" key="2">
    <source>
        <dbReference type="Proteomes" id="UP000190460"/>
    </source>
</evidence>
<accession>A0A1T4X0N7</accession>
<organism evidence="1 2">
    <name type="scientific">Thiothrix eikelboomii</name>
    <dbReference type="NCBI Taxonomy" id="92487"/>
    <lineage>
        <taxon>Bacteria</taxon>
        <taxon>Pseudomonadati</taxon>
        <taxon>Pseudomonadota</taxon>
        <taxon>Gammaproteobacteria</taxon>
        <taxon>Thiotrichales</taxon>
        <taxon>Thiotrichaceae</taxon>
        <taxon>Thiothrix</taxon>
    </lineage>
</organism>
<name>A0A1T4X0N7_9GAMM</name>
<gene>
    <name evidence="1" type="ORF">SAMN02745130_02374</name>
</gene>
<sequence length="78" mass="8865">MIVLTNKDTGIELGKITEAQLQFLVDQLEEESPTDTDYWLNRAELEILKENGADPELLALLEQGMGEAEDMEVSWARR</sequence>
<keyword evidence="2" id="KW-1185">Reference proteome</keyword>